<evidence type="ECO:0000313" key="3">
    <source>
        <dbReference type="EMBL" id="KWR55651.1"/>
    </source>
</evidence>
<accession>A0A108T991</accession>
<reference evidence="3" key="2">
    <citation type="submission" date="2016-01" db="EMBL/GenBank/DDBJ databases">
        <authorList>
            <person name="McClelland M."/>
            <person name="Jain A."/>
            <person name="Saraogi P."/>
            <person name="Mendelson R."/>
            <person name="Westerman R."/>
            <person name="SanMiguel P."/>
            <person name="Csonka L."/>
        </authorList>
    </citation>
    <scope>NUCLEOTIDE SEQUENCE</scope>
    <source>
        <strain evidence="3">CL09T03C01</strain>
    </source>
</reference>
<reference evidence="3 5" key="1">
    <citation type="journal article" date="2016" name="BMC Genomics">
        <title>Type VI secretion systems of human gut Bacteroidales segregate into three genetic architectures, two of which are contained on mobile genetic elements.</title>
        <authorList>
            <person name="Coyne M.J."/>
            <person name="Roelofs K.G."/>
            <person name="Comstock L.E."/>
        </authorList>
    </citation>
    <scope>NUCLEOTIDE SEQUENCE [LARGE SCALE GENOMIC DNA]</scope>
    <source>
        <strain evidence="3 5">CL09T03C01</strain>
    </source>
</reference>
<reference evidence="2 7" key="4">
    <citation type="journal article" date="2019" name="Nat. Med.">
        <title>A library of human gut bacterial isolates paired with longitudinal multiomics data enables mechanistic microbiome research.</title>
        <authorList>
            <person name="Poyet M."/>
            <person name="Groussin M."/>
            <person name="Gibbons S.M."/>
            <person name="Avila-Pacheco J."/>
            <person name="Jiang X."/>
            <person name="Kearney S.M."/>
            <person name="Perrotta A.R."/>
            <person name="Berdy B."/>
            <person name="Zhao S."/>
            <person name="Lieberman T.D."/>
            <person name="Swanson P.K."/>
            <person name="Smith M."/>
            <person name="Roesemann S."/>
            <person name="Alexander J.E."/>
            <person name="Rich S.A."/>
            <person name="Livny J."/>
            <person name="Vlamakis H."/>
            <person name="Clish C."/>
            <person name="Bullock K."/>
            <person name="Deik A."/>
            <person name="Scott J."/>
            <person name="Pierce K.A."/>
            <person name="Xavier R.J."/>
            <person name="Alm E.J."/>
        </authorList>
    </citation>
    <scope>NUCLEOTIDE SEQUENCE [LARGE SCALE GENOMIC DNA]</scope>
    <source>
        <strain evidence="2 7">BIOML-A6</strain>
    </source>
</reference>
<dbReference type="PATRIC" id="fig|46506.5.peg.1525"/>
<sequence precursor="true">MMKKLFWLVLSTVILTGQSIFAQEADSEVQSSQREDSLLQVVNELSDRVQKTEDAARNERIWKKRAKYFNIGYITNQTLTDKVDAEAEWKSDFGVSLTFGKTYYLHKKPLLNMIKFGIDATWFELSYAKYSEPDVFAEGGSYTRAYNDYSSGYDDYYEEDFDLGIHQIDASMHVGPSVTVNPVGDLKVAAYFHYVPTYSMVVIDDSFGHGYVSNFAFGASVAYKAISVGIEHRWAKKATYNGLSFDEEGMDYDAPDFEDVIESDKWKMKSKSFRVFLSFRY</sequence>
<dbReference type="Proteomes" id="UP000056419">
    <property type="component" value="Unassembled WGS sequence"/>
</dbReference>
<proteinExistence type="predicted"/>
<organism evidence="3 5">
    <name type="scientific">Bacteroides stercoris</name>
    <dbReference type="NCBI Taxonomy" id="46506"/>
    <lineage>
        <taxon>Bacteria</taxon>
        <taxon>Pseudomonadati</taxon>
        <taxon>Bacteroidota</taxon>
        <taxon>Bacteroidia</taxon>
        <taxon>Bacteroidales</taxon>
        <taxon>Bacteroidaceae</taxon>
        <taxon>Bacteroides</taxon>
    </lineage>
</organism>
<evidence type="ECO:0000313" key="2">
    <source>
        <dbReference type="EMBL" id="KAB5316264.1"/>
    </source>
</evidence>
<evidence type="ECO:0000256" key="1">
    <source>
        <dbReference type="SAM" id="SignalP"/>
    </source>
</evidence>
<evidence type="ECO:0000313" key="7">
    <source>
        <dbReference type="Proteomes" id="UP000467334"/>
    </source>
</evidence>
<protein>
    <recommendedName>
        <fullName evidence="8">DUF3575 domain-containing protein</fullName>
    </recommendedName>
</protein>
<dbReference type="STRING" id="46506.AA415_01433"/>
<keyword evidence="5" id="KW-1185">Reference proteome</keyword>
<dbReference type="RefSeq" id="WP_060385690.1">
    <property type="nucleotide sequence ID" value="NZ_CP081913.1"/>
</dbReference>
<feature type="signal peptide" evidence="1">
    <location>
        <begin position="1"/>
        <end position="22"/>
    </location>
</feature>
<reference evidence="4 6" key="3">
    <citation type="submission" date="2018-08" db="EMBL/GenBank/DDBJ databases">
        <title>A genome reference for cultivated species of the human gut microbiota.</title>
        <authorList>
            <person name="Zou Y."/>
            <person name="Xue W."/>
            <person name="Luo G."/>
        </authorList>
    </citation>
    <scope>NUCLEOTIDE SEQUENCE [LARGE SCALE GENOMIC DNA]</scope>
    <source>
        <strain evidence="4 6">AF12-7</strain>
    </source>
</reference>
<evidence type="ECO:0008006" key="8">
    <source>
        <dbReference type="Google" id="ProtNLM"/>
    </source>
</evidence>
<name>A0A108T991_BACSE</name>
<dbReference type="AlphaFoldDB" id="A0A108T991"/>
<dbReference type="EMBL" id="LRGC01000005">
    <property type="protein sequence ID" value="KWR55651.1"/>
    <property type="molecule type" value="Genomic_DNA"/>
</dbReference>
<dbReference type="EMBL" id="WCLE01000003">
    <property type="protein sequence ID" value="KAB5316264.1"/>
    <property type="molecule type" value="Genomic_DNA"/>
</dbReference>
<evidence type="ECO:0000313" key="4">
    <source>
        <dbReference type="EMBL" id="RGW36623.1"/>
    </source>
</evidence>
<dbReference type="EMBL" id="QSAF01000001">
    <property type="protein sequence ID" value="RGW36623.1"/>
    <property type="molecule type" value="Genomic_DNA"/>
</dbReference>
<keyword evidence="1" id="KW-0732">Signal</keyword>
<gene>
    <name evidence="3" type="ORF">AA415_01433</name>
    <name evidence="4" type="ORF">DWV77_00960</name>
    <name evidence="2" type="ORF">F9958_02440</name>
</gene>
<evidence type="ECO:0000313" key="5">
    <source>
        <dbReference type="Proteomes" id="UP000056419"/>
    </source>
</evidence>
<feature type="chain" id="PRO_5036003860" description="DUF3575 domain-containing protein" evidence="1">
    <location>
        <begin position="23"/>
        <end position="281"/>
    </location>
</feature>
<evidence type="ECO:0000313" key="6">
    <source>
        <dbReference type="Proteomes" id="UP000285150"/>
    </source>
</evidence>
<comment type="caution">
    <text evidence="3">The sequence shown here is derived from an EMBL/GenBank/DDBJ whole genome shotgun (WGS) entry which is preliminary data.</text>
</comment>
<dbReference type="Proteomes" id="UP000467334">
    <property type="component" value="Unassembled WGS sequence"/>
</dbReference>
<dbReference type="Proteomes" id="UP000285150">
    <property type="component" value="Unassembled WGS sequence"/>
</dbReference>